<dbReference type="Pfam" id="PF09358">
    <property type="entry name" value="E1_UFD"/>
    <property type="match status" value="1"/>
</dbReference>
<feature type="region of interest" description="Disordered" evidence="4">
    <location>
        <begin position="527"/>
        <end position="558"/>
    </location>
</feature>
<dbReference type="Gene3D" id="3.40.50.12550">
    <property type="entry name" value="Ubiquitin-activating enzyme E1, inactive adenylation domain, subdomain 2"/>
    <property type="match status" value="1"/>
</dbReference>
<keyword evidence="3" id="KW-0436">Ligase</keyword>
<dbReference type="InterPro" id="IPR035985">
    <property type="entry name" value="Ubiquitin-activating_enz"/>
</dbReference>
<dbReference type="GO" id="GO:0016925">
    <property type="term" value="P:protein sumoylation"/>
    <property type="evidence" value="ECO:0007669"/>
    <property type="project" value="TreeGrafter"/>
</dbReference>
<dbReference type="GO" id="GO:0005737">
    <property type="term" value="C:cytoplasm"/>
    <property type="evidence" value="ECO:0007669"/>
    <property type="project" value="TreeGrafter"/>
</dbReference>
<dbReference type="InterPro" id="IPR042063">
    <property type="entry name" value="Ubi_acti_E1_SCCH"/>
</dbReference>
<name>A0AA84ZCD8_9TREM</name>
<dbReference type="PANTHER" id="PTHR10953">
    <property type="entry name" value="UBIQUITIN-ACTIVATING ENZYME E1"/>
    <property type="match status" value="1"/>
</dbReference>
<dbReference type="InterPro" id="IPR019572">
    <property type="entry name" value="UBA_E1_SCCH"/>
</dbReference>
<dbReference type="PANTHER" id="PTHR10953:SF186">
    <property type="entry name" value="UBIQUITIN-LIKE MODIFIER-ACTIVATING ENZYME 6"/>
    <property type="match status" value="1"/>
</dbReference>
<dbReference type="GO" id="GO:0031510">
    <property type="term" value="C:SUMO activating enzyme complex"/>
    <property type="evidence" value="ECO:0007669"/>
    <property type="project" value="TreeGrafter"/>
</dbReference>
<dbReference type="Proteomes" id="UP000050790">
    <property type="component" value="Unassembled WGS sequence"/>
</dbReference>
<feature type="compositionally biased region" description="Polar residues" evidence="4">
    <location>
        <begin position="535"/>
        <end position="547"/>
    </location>
</feature>
<evidence type="ECO:0000259" key="5">
    <source>
        <dbReference type="SMART" id="SM00985"/>
    </source>
</evidence>
<evidence type="ECO:0000256" key="3">
    <source>
        <dbReference type="ARBA" id="ARBA00022598"/>
    </source>
</evidence>
<dbReference type="InterPro" id="IPR042302">
    <property type="entry name" value="E1_FCCH_sf"/>
</dbReference>
<dbReference type="Gene3D" id="3.50.50.80">
    <property type="entry name" value="Ubiquitin-activating enzyme E1, inactive adenylation domain, subdomain 1"/>
    <property type="match status" value="1"/>
</dbReference>
<dbReference type="InterPro" id="IPR042449">
    <property type="entry name" value="Ub-E1_IAD_1"/>
</dbReference>
<dbReference type="Pfam" id="PF10585">
    <property type="entry name" value="UBA_E1_SCCH"/>
    <property type="match status" value="2"/>
</dbReference>
<accession>A0AA84ZCD8</accession>
<comment type="similarity">
    <text evidence="2">Belongs to the ubiquitin-activating E1 family.</text>
</comment>
<dbReference type="Gene3D" id="2.40.30.180">
    <property type="entry name" value="Ubiquitin-activating enzyme E1, FCCH domain"/>
    <property type="match status" value="1"/>
</dbReference>
<protein>
    <recommendedName>
        <fullName evidence="5">Ubiquitin-activating enzyme E1 C-terminal domain-containing protein</fullName>
    </recommendedName>
</protein>
<dbReference type="Pfam" id="PF00899">
    <property type="entry name" value="ThiF"/>
    <property type="match status" value="3"/>
</dbReference>
<feature type="region of interest" description="Disordered" evidence="4">
    <location>
        <begin position="1345"/>
        <end position="1364"/>
    </location>
</feature>
<organism evidence="6 7">
    <name type="scientific">Schistosoma margrebowiei</name>
    <dbReference type="NCBI Taxonomy" id="48269"/>
    <lineage>
        <taxon>Eukaryota</taxon>
        <taxon>Metazoa</taxon>
        <taxon>Spiralia</taxon>
        <taxon>Lophotrochozoa</taxon>
        <taxon>Platyhelminthes</taxon>
        <taxon>Trematoda</taxon>
        <taxon>Digenea</taxon>
        <taxon>Strigeidida</taxon>
        <taxon>Schistosomatoidea</taxon>
        <taxon>Schistosomatidae</taxon>
        <taxon>Schistosoma</taxon>
    </lineage>
</organism>
<evidence type="ECO:0000313" key="7">
    <source>
        <dbReference type="WBParaSite" id="SMRG1_21970.3"/>
    </source>
</evidence>
<dbReference type="GO" id="GO:0019948">
    <property type="term" value="F:SUMO activating enzyme activity"/>
    <property type="evidence" value="ECO:0007669"/>
    <property type="project" value="TreeGrafter"/>
</dbReference>
<dbReference type="WBParaSite" id="SMRG1_21970.3">
    <property type="protein sequence ID" value="SMRG1_21970.3"/>
    <property type="gene ID" value="SMRG1_21970"/>
</dbReference>
<sequence>MSYDIDDSLYSRQRCVLGENAMKRMCKSKVFLHGLGGVGIEIAKNLVLAGVGELIIQDRSLCSKQDLGTQFYVDEYSVKGSKTRAEASLDRLTALNPYVRITLETGDVTDIRCPLSEPANKNILMPLVDEGLSTKVDCLILTQCSLQKATLLDLFCRAYDIKFIYTDIYGTFGNLFCDFGSDFTVLTQDDEPCREFFIGKIEKINDEELLITVLGDRRHHLENNDVIRFTELKNLPVLNEREFPIRVKSPSELIIKTSIKDTQFPYSDGGIVLQVKKPQVYTFETMLEQLKSPKLMCVDFSEPEEGNLLHLTYLTLMKFNVETGRYPKPWDENDWNLFRDQLFTLHKLQMGNPIKINESLVKRLTFASQGQLAPLCAVFGGIAAQEAIKAITFTFTPINQWLYIHCASIVPLEVSTKSNEFQNYLSSRYAALIQCIGVSNLQKIHNLSVFMVGCGAIGCELLKNLALLGVATARSNDDDLHSANNVTDSNQHQYCYRRHQFEQQENNNQFTYTTTLDTSLISHANVDGGDHHQTLSHSEVDSQQQHDNSPHPNDKLTNNSETIVNSIISHQVSTSQRQSLKSVLSESIINNRCPNIIVTDPDHIEKSNLNRQFLFQSCHIGLSKSQIACDTAKRINPNISVRAMCDKFWPNTEKTIFTDEFLLQATKCSNYKQEITSPSILNTSSYKHGIVLAALDCVPTRRYLDSRCVTLHLPLIESGTLGTKGHVQVILPDITESYNSQMDDDVHNNNDIDGNGNIDSQVNTIPYCTLKSFPTLPIHCIEWAREKFASQFTLKPMKLQTFLQAWNLEQCEYVDSYHGEQTSKQQTHQLISDLTFLMHLCNDIPTNCTTTTDNDNSSSSNNNVIVTSKMYSNDKILMKNWIERINLLQDQLNPNIGRFLCSRPSTWNQCLYLARDKFQHYFNHKARQLLHSFPIDTKLSNGAPFWQFPKRPPKSIEFSITDPLHQIFVISYARLLAAQLSIQVPQSCFSSSTSSSNFFTHLNYGSTELVNYLQEVFINYIPPMFTPSNKHIVIDENEMKPQQTTTSTSPSKLSLPKDNDPTITSMKKIIFNNPSLNDGDNDLTIKEICLNESFLKMCTNILESLSKPEKFKVISSCQSVTFEKDDDNLAHVDFVMSAANLRATMYSLPITARHVVKRIAGRIVPAIATTTATVAGLVCLELLKYVINNNQYDVDDDHVGSFTSEKEINTLTTTTTTINSCEQRLVQLKSRNSFLNLALPVLLFSEPGLCRQTLLPNGKYFSLWDRWTIRPCKQVDKYRLTDFIDQIKNEWNLVVSLITQGNRMVYMRHFPMHKSRLNEIFINLLHYSPMDDHIDLMVAYESDQIKPNNDHSHDNNNDDDDCIQGPTIRFEL</sequence>
<dbReference type="InterPro" id="IPR018965">
    <property type="entry name" value="Ub-activating_enz_E1_C"/>
</dbReference>
<evidence type="ECO:0000256" key="4">
    <source>
        <dbReference type="SAM" id="MobiDB-lite"/>
    </source>
</evidence>
<dbReference type="SMART" id="SM00985">
    <property type="entry name" value="UBA_e1_C"/>
    <property type="match status" value="1"/>
</dbReference>
<dbReference type="Gene3D" id="1.10.10.2660">
    <property type="entry name" value="Ubiquitin-activating enzyme E1, SCCH domain"/>
    <property type="match status" value="1"/>
</dbReference>
<proteinExistence type="inferred from homology"/>
<dbReference type="InterPro" id="IPR000594">
    <property type="entry name" value="ThiF_NAD_FAD-bd"/>
</dbReference>
<dbReference type="Gene3D" id="3.40.50.720">
    <property type="entry name" value="NAD(P)-binding Rossmann-like Domain"/>
    <property type="match status" value="2"/>
</dbReference>
<feature type="domain" description="Ubiquitin-activating enzyme E1 C-terminal" evidence="5">
    <location>
        <begin position="1231"/>
        <end position="1368"/>
    </location>
</feature>
<evidence type="ECO:0000256" key="2">
    <source>
        <dbReference type="ARBA" id="ARBA00005673"/>
    </source>
</evidence>
<reference evidence="7" key="1">
    <citation type="submission" date="2023-11" db="UniProtKB">
        <authorList>
            <consortium name="WormBaseParasite"/>
        </authorList>
    </citation>
    <scope>IDENTIFICATION</scope>
</reference>
<evidence type="ECO:0000256" key="1">
    <source>
        <dbReference type="ARBA" id="ARBA00004906"/>
    </source>
</evidence>
<dbReference type="SUPFAM" id="SSF69572">
    <property type="entry name" value="Activating enzymes of the ubiquitin-like proteins"/>
    <property type="match status" value="4"/>
</dbReference>
<evidence type="ECO:0000313" key="6">
    <source>
        <dbReference type="Proteomes" id="UP000050790"/>
    </source>
</evidence>
<dbReference type="InterPro" id="IPR045886">
    <property type="entry name" value="ThiF/MoeB/HesA"/>
</dbReference>
<comment type="pathway">
    <text evidence="1">Protein modification; protein ubiquitination.</text>
</comment>